<dbReference type="Pfam" id="PF18728">
    <property type="entry name" value="HEPN_AbiV"/>
    <property type="match status" value="1"/>
</dbReference>
<evidence type="ECO:0008006" key="3">
    <source>
        <dbReference type="Google" id="ProtNLM"/>
    </source>
</evidence>
<dbReference type="InterPro" id="IPR030987">
    <property type="entry name" value="AbiV"/>
</dbReference>
<evidence type="ECO:0000313" key="2">
    <source>
        <dbReference type="Proteomes" id="UP000321419"/>
    </source>
</evidence>
<organism evidence="1 2">
    <name type="scientific">Pseudoalteromonas espejiana</name>
    <dbReference type="NCBI Taxonomy" id="28107"/>
    <lineage>
        <taxon>Bacteria</taxon>
        <taxon>Pseudomonadati</taxon>
        <taxon>Pseudomonadota</taxon>
        <taxon>Gammaproteobacteria</taxon>
        <taxon>Alteromonadales</taxon>
        <taxon>Pseudoalteromonadaceae</taxon>
        <taxon>Pseudoalteromonas</taxon>
    </lineage>
</organism>
<dbReference type="RefSeq" id="WP_089347008.1">
    <property type="nucleotide sequence ID" value="NZ_BJUM01000016.1"/>
</dbReference>
<keyword evidence="2" id="KW-1185">Reference proteome</keyword>
<dbReference type="NCBIfam" id="TIGR04498">
    <property type="entry name" value="AbiV_defense"/>
    <property type="match status" value="1"/>
</dbReference>
<dbReference type="Proteomes" id="UP000321419">
    <property type="component" value="Unassembled WGS sequence"/>
</dbReference>
<protein>
    <recommendedName>
        <fullName evidence="3">AbiV family abortive infection protein</fullName>
    </recommendedName>
</protein>
<comment type="caution">
    <text evidence="1">The sequence shown here is derived from an EMBL/GenBank/DDBJ whole genome shotgun (WGS) entry which is preliminary data.</text>
</comment>
<proteinExistence type="predicted"/>
<dbReference type="AlphaFoldDB" id="A0A510XX50"/>
<name>A0A510XX50_9GAMM</name>
<evidence type="ECO:0000313" key="1">
    <source>
        <dbReference type="EMBL" id="GEK55117.1"/>
    </source>
</evidence>
<reference evidence="1 2" key="1">
    <citation type="submission" date="2019-07" db="EMBL/GenBank/DDBJ databases">
        <title>Whole genome shotgun sequence of Pseudoalteromonas espejiana NBRC 102222.</title>
        <authorList>
            <person name="Hosoyama A."/>
            <person name="Uohara A."/>
            <person name="Ohji S."/>
            <person name="Ichikawa N."/>
        </authorList>
    </citation>
    <scope>NUCLEOTIDE SEQUENCE [LARGE SCALE GENOMIC DNA]</scope>
    <source>
        <strain evidence="1 2">NBRC 102222</strain>
    </source>
</reference>
<dbReference type="EMBL" id="BJUM01000016">
    <property type="protein sequence ID" value="GEK55117.1"/>
    <property type="molecule type" value="Genomic_DNA"/>
</dbReference>
<sequence>MKKEDGISKYKLNKIAVESLRNTIRLHFDSVLLYNNGSYPSALQLSILALEEFSKAHWVDHYIWSSETNEGYPNAAEELDWLKGLYGHPKKQWNFVAREVEDYSPNFISVIQSRELESKKQNSVYVGLPRIKGKIDIDSKISTPWQIKQKDAKQLISIINDELIRIITRIEDEEFYFEGGKGMDEVFDYEIYKKLLKWPHKSGLKNKSWRQKNKSENDKI</sequence>
<accession>A0A510XX50</accession>
<gene>
    <name evidence="1" type="ORF">PES01_19620</name>
</gene>
<dbReference type="OrthoDB" id="6264402at2"/>